<gene>
    <name evidence="6" type="ORF">L207DRAFT_474252</name>
</gene>
<feature type="repeat" description="WD" evidence="3">
    <location>
        <begin position="696"/>
        <end position="728"/>
    </location>
</feature>
<feature type="repeat" description="WD" evidence="3">
    <location>
        <begin position="1052"/>
        <end position="1086"/>
    </location>
</feature>
<dbReference type="PANTHER" id="PTHR19848">
    <property type="entry name" value="WD40 REPEAT PROTEIN"/>
    <property type="match status" value="1"/>
</dbReference>
<dbReference type="Gene3D" id="3.40.50.300">
    <property type="entry name" value="P-loop containing nucleotide triphosphate hydrolases"/>
    <property type="match status" value="1"/>
</dbReference>
<dbReference type="Pfam" id="PF00400">
    <property type="entry name" value="WD40"/>
    <property type="match status" value="9"/>
</dbReference>
<evidence type="ECO:0000256" key="1">
    <source>
        <dbReference type="ARBA" id="ARBA00022574"/>
    </source>
</evidence>
<dbReference type="PRINTS" id="PR00320">
    <property type="entry name" value="GPROTEINBRPT"/>
</dbReference>
<dbReference type="Pfam" id="PF24883">
    <property type="entry name" value="NPHP3_N"/>
    <property type="match status" value="1"/>
</dbReference>
<dbReference type="InterPro" id="IPR019775">
    <property type="entry name" value="WD40_repeat_CS"/>
</dbReference>
<evidence type="ECO:0000313" key="6">
    <source>
        <dbReference type="EMBL" id="PMD30045.1"/>
    </source>
</evidence>
<reference evidence="6 7" key="1">
    <citation type="submission" date="2016-04" db="EMBL/GenBank/DDBJ databases">
        <title>A degradative enzymes factory behind the ericoid mycorrhizal symbiosis.</title>
        <authorList>
            <consortium name="DOE Joint Genome Institute"/>
            <person name="Martino E."/>
            <person name="Morin E."/>
            <person name="Grelet G."/>
            <person name="Kuo A."/>
            <person name="Kohler A."/>
            <person name="Daghino S."/>
            <person name="Barry K."/>
            <person name="Choi C."/>
            <person name="Cichocki N."/>
            <person name="Clum A."/>
            <person name="Copeland A."/>
            <person name="Hainaut M."/>
            <person name="Haridas S."/>
            <person name="Labutti K."/>
            <person name="Lindquist E."/>
            <person name="Lipzen A."/>
            <person name="Khouja H.-R."/>
            <person name="Murat C."/>
            <person name="Ohm R."/>
            <person name="Olson A."/>
            <person name="Spatafora J."/>
            <person name="Veneault-Fourrey C."/>
            <person name="Henrissat B."/>
            <person name="Grigoriev I."/>
            <person name="Martin F."/>
            <person name="Perotto S."/>
        </authorList>
    </citation>
    <scope>NUCLEOTIDE SEQUENCE [LARGE SCALE GENOMIC DNA]</scope>
    <source>
        <strain evidence="6 7">F</strain>
    </source>
</reference>
<dbReference type="PROSITE" id="PS50082">
    <property type="entry name" value="WD_REPEATS_2"/>
    <property type="match status" value="6"/>
</dbReference>
<dbReference type="SUPFAM" id="SSF50978">
    <property type="entry name" value="WD40 repeat-like"/>
    <property type="match status" value="1"/>
</dbReference>
<evidence type="ECO:0000256" key="3">
    <source>
        <dbReference type="PROSITE-ProRule" id="PRU00221"/>
    </source>
</evidence>
<dbReference type="InterPro" id="IPR027417">
    <property type="entry name" value="P-loop_NTPase"/>
</dbReference>
<dbReference type="InterPro" id="IPR020472">
    <property type="entry name" value="WD40_PAC1"/>
</dbReference>
<evidence type="ECO:0000313" key="7">
    <source>
        <dbReference type="Proteomes" id="UP000235786"/>
    </source>
</evidence>
<feature type="repeat" description="WD" evidence="3">
    <location>
        <begin position="1001"/>
        <end position="1035"/>
    </location>
</feature>
<evidence type="ECO:0000256" key="2">
    <source>
        <dbReference type="ARBA" id="ARBA00022737"/>
    </source>
</evidence>
<evidence type="ECO:0000259" key="5">
    <source>
        <dbReference type="Pfam" id="PF24883"/>
    </source>
</evidence>
<dbReference type="EMBL" id="KZ613969">
    <property type="protein sequence ID" value="PMD30045.1"/>
    <property type="molecule type" value="Genomic_DNA"/>
</dbReference>
<dbReference type="PROSITE" id="PS50294">
    <property type="entry name" value="WD_REPEATS_REGION"/>
    <property type="match status" value="4"/>
</dbReference>
<dbReference type="SUPFAM" id="SSF52540">
    <property type="entry name" value="P-loop containing nucleoside triphosphate hydrolases"/>
    <property type="match status" value="1"/>
</dbReference>
<feature type="repeat" description="WD" evidence="3">
    <location>
        <begin position="872"/>
        <end position="912"/>
    </location>
</feature>
<dbReference type="InterPro" id="IPR015943">
    <property type="entry name" value="WD40/YVTN_repeat-like_dom_sf"/>
</dbReference>
<sequence>MDRVSILFCAAIFFSSALWLYGRSVRNVFVRLLNGRHLAAPSAPTSNVFDNKSTTVMNQVGQQTVFGGIHHHANQNETVMLQLLPNAQDAAYNSSKNDFRNFCLDGTRRSVQAKIGTWAERRDEQCIFWLKGKAGAGKSTIARTVARDYDKKGRLAASFFFSRDGGDVGRADKFVTTIARQLAYTSGDLRREICKAISEDEDIANKTFTDQWDRLVLGPLSRLQTAGSEPPVVVVIDALDECEANWKTLKFLIQVLTGVNRLSNIHVRILLTSRPDADVRRALANLSDSQCLPYELDLPKEDAQTDWDEVNQDISKFLKAQFDDIRGISEDSTHLPPNWPGDGVISILVKKAEGLFIYAATVSEFIKKNDQWPRDKLLELILGQNEKPWQKGSRDLPAASPFEELDALYLQVLSHSLRGAREGVEQQELLDVFKKIIGSIVVLSEPLSVAALRELLHLHPETVHLRLRHLHSVLYIPSDERSPINILHSSFREFLLSRERYNVKGQLDFWVDEVQANTFLAASSIKLMSAKLQTPDLCGLKRPGTMMIDIKASLVHECIPSELQYACVYWMTHVEKGRFYPSDKSRIEGFLRLHLLCWIEALSLIGKISTGIRILSKLQSLTEDNSKLHSFVQDARRFLAYNRFMVELSPLQVYYSALLFAPNKSDVRQSFLDRLPQFVTYPPETPDYWGPSTQTLEGHQRSVYDVVFSPTGKLLASLSADNTVRLWDPYTGEPRGVLSGNESSVSDLTFSYDGKVLAFFSASDLYREKDSSGIITLWDSETGQLLFNLEGPRARRPLAFSPTRLLLCSGSSDHSLSLWNPTTGSFHKSLTGHSDAIAVLAFSSKNDLLASGSWDHKVNIWHVEREQLLFTLEAHSELIRDLAFAPDATFLVSVADDGVQIWDVGSGKPREPFVAQPHASCVAISRDHVVAVHDWGRDIRLWDAKTNEYARLKSPAVFGGDAQRVLVYSPAAKGQILLASGSGVNEIFLWDLEARKLHSILEAHSGFIYGLAFSPDGELLASASLDNTVRLWNMKMELPSTSHISRTTDCIIYAMAFATDRKRIAAGSQDGSISIWSLENSEFGRLHKTTSIQKSVGRVNRPVRALAFLPDGNTLACAYGNDIVALWDLTNRKPHFLRPPMSFRSVSLYSCWGQRLSLSPNKQLLAIATDEGTIILWNLQTKRSSGIIKGHDSDSLRTLTFSPDGKYVASGSNMDIQLWAVKTKTCVLRIKIQGCERYEYHEGIYKLYFSTDGMYLETNHGAVSLCCSQPFYKTQMDRLSPLTVKDNWIMYDKEKLLWLPPEYRATCDVVQDNLVALGHVTGNVTVVGINPSQIPKVDSYDSRGMLDEALMMRNPFRGPCAACAHNGRLENCKWVLADHKRGENERQETSGVPLAVAWIQSYEVTPESGWWEKKEKEDSEEHSEDDGEDEVGEDGDGYDEDDNEVDCEDEDEDGVEVENET</sequence>
<dbReference type="InterPro" id="IPR001680">
    <property type="entry name" value="WD40_rpt"/>
</dbReference>
<accession>A0A2J6QUV1</accession>
<dbReference type="CDD" id="cd00200">
    <property type="entry name" value="WD40"/>
    <property type="match status" value="1"/>
</dbReference>
<dbReference type="PANTHER" id="PTHR19848:SF8">
    <property type="entry name" value="F-BOX AND WD REPEAT DOMAIN CONTAINING 7"/>
    <property type="match status" value="1"/>
</dbReference>
<dbReference type="InterPro" id="IPR056884">
    <property type="entry name" value="NPHP3-like_N"/>
</dbReference>
<name>A0A2J6QUV1_HYAVF</name>
<keyword evidence="2" id="KW-0677">Repeat</keyword>
<feature type="region of interest" description="Disordered" evidence="4">
    <location>
        <begin position="1407"/>
        <end position="1461"/>
    </location>
</feature>
<protein>
    <recommendedName>
        <fullName evidence="5">Nephrocystin 3-like N-terminal domain-containing protein</fullName>
    </recommendedName>
</protein>
<dbReference type="InterPro" id="IPR036322">
    <property type="entry name" value="WD40_repeat_dom_sf"/>
</dbReference>
<feature type="compositionally biased region" description="Basic and acidic residues" evidence="4">
    <location>
        <begin position="1410"/>
        <end position="1419"/>
    </location>
</feature>
<evidence type="ECO:0000256" key="4">
    <source>
        <dbReference type="SAM" id="MobiDB-lite"/>
    </source>
</evidence>
<proteinExistence type="predicted"/>
<keyword evidence="1 3" id="KW-0853">WD repeat</keyword>
<keyword evidence="7" id="KW-1185">Reference proteome</keyword>
<dbReference type="Proteomes" id="UP000235786">
    <property type="component" value="Unassembled WGS sequence"/>
</dbReference>
<dbReference type="STRING" id="1149755.A0A2J6QUV1"/>
<feature type="repeat" description="WD" evidence="3">
    <location>
        <begin position="798"/>
        <end position="829"/>
    </location>
</feature>
<feature type="repeat" description="WD" evidence="3">
    <location>
        <begin position="830"/>
        <end position="871"/>
    </location>
</feature>
<dbReference type="SUPFAM" id="SSF50998">
    <property type="entry name" value="Quinoprotein alcohol dehydrogenase-like"/>
    <property type="match status" value="1"/>
</dbReference>
<dbReference type="SMART" id="SM00320">
    <property type="entry name" value="WD40"/>
    <property type="match status" value="12"/>
</dbReference>
<organism evidence="6 7">
    <name type="scientific">Hyaloscypha variabilis (strain UAMH 11265 / GT02V1 / F)</name>
    <name type="common">Meliniomyces variabilis</name>
    <dbReference type="NCBI Taxonomy" id="1149755"/>
    <lineage>
        <taxon>Eukaryota</taxon>
        <taxon>Fungi</taxon>
        <taxon>Dikarya</taxon>
        <taxon>Ascomycota</taxon>
        <taxon>Pezizomycotina</taxon>
        <taxon>Leotiomycetes</taxon>
        <taxon>Helotiales</taxon>
        <taxon>Hyaloscyphaceae</taxon>
        <taxon>Hyaloscypha</taxon>
        <taxon>Hyaloscypha variabilis</taxon>
    </lineage>
</organism>
<dbReference type="OrthoDB" id="674604at2759"/>
<dbReference type="Gene3D" id="2.130.10.10">
    <property type="entry name" value="YVTN repeat-like/Quinoprotein amine dehydrogenase"/>
    <property type="match status" value="5"/>
</dbReference>
<dbReference type="PROSITE" id="PS00678">
    <property type="entry name" value="WD_REPEATS_1"/>
    <property type="match status" value="1"/>
</dbReference>
<feature type="compositionally biased region" description="Acidic residues" evidence="4">
    <location>
        <begin position="1420"/>
        <end position="1461"/>
    </location>
</feature>
<feature type="domain" description="Nephrocystin 3-like N-terminal" evidence="5">
    <location>
        <begin position="114"/>
        <end position="274"/>
    </location>
</feature>
<dbReference type="InterPro" id="IPR011047">
    <property type="entry name" value="Quinoprotein_ADH-like_sf"/>
</dbReference>